<protein>
    <submittedName>
        <fullName evidence="2">Uncharacterized protein</fullName>
    </submittedName>
</protein>
<comment type="caution">
    <text evidence="2">The sequence shown here is derived from an EMBL/GenBank/DDBJ whole genome shotgun (WGS) entry which is preliminary data.</text>
</comment>
<organism evidence="2 3">
    <name type="scientific">Cladobotryum mycophilum</name>
    <dbReference type="NCBI Taxonomy" id="491253"/>
    <lineage>
        <taxon>Eukaryota</taxon>
        <taxon>Fungi</taxon>
        <taxon>Dikarya</taxon>
        <taxon>Ascomycota</taxon>
        <taxon>Pezizomycotina</taxon>
        <taxon>Sordariomycetes</taxon>
        <taxon>Hypocreomycetidae</taxon>
        <taxon>Hypocreales</taxon>
        <taxon>Hypocreaceae</taxon>
        <taxon>Cladobotryum</taxon>
    </lineage>
</organism>
<feature type="transmembrane region" description="Helical" evidence="1">
    <location>
        <begin position="182"/>
        <end position="204"/>
    </location>
</feature>
<evidence type="ECO:0000313" key="3">
    <source>
        <dbReference type="Proteomes" id="UP001338125"/>
    </source>
</evidence>
<evidence type="ECO:0000313" key="2">
    <source>
        <dbReference type="EMBL" id="KAK5996129.1"/>
    </source>
</evidence>
<keyword evidence="3" id="KW-1185">Reference proteome</keyword>
<name>A0ABR0SVI1_9HYPO</name>
<sequence>MPFNGQPQKRSNETDPTPAIFLEQMENPSEIFSVLLIIGGDIVQKAIAQLAGRNITLVSFSFGWVAYAFNALMAAFGDGQFMPAPDYPAVVITAGSGVKKANNSWVLGRLIRDLEFDVEKTFRKWVEKDGEGGRGTPTSEGDSGMLITIFEVSVDFEGESAFAASNNRDQALKDPAKPNWDICWYLYFFVLATQLGIATVPVITKRNWSILFLTAVGTVLSMLTGSLREWRLQKYSCRRGNTKNIYILTRGNGHAHVFVILPGEEKGLYLEDLAGAQRRADLRARVFSVILALLCGGVGMGQNIIVAGLSRTTKANGIPLSRPKTTFGVKKEGGGRPKTMNVLFEIENHPGYGGIGLAIRREYFPDYALREDEIKRWEKIENDLKERKKRNKKA</sequence>
<reference evidence="2 3" key="1">
    <citation type="submission" date="2024-01" db="EMBL/GenBank/DDBJ databases">
        <title>Complete genome of Cladobotryum mycophilum ATHUM6906.</title>
        <authorList>
            <person name="Christinaki A.C."/>
            <person name="Myridakis A.I."/>
            <person name="Kouvelis V.N."/>
        </authorList>
    </citation>
    <scope>NUCLEOTIDE SEQUENCE [LARGE SCALE GENOMIC DNA]</scope>
    <source>
        <strain evidence="2 3">ATHUM6906</strain>
    </source>
</reference>
<keyword evidence="1" id="KW-1133">Transmembrane helix</keyword>
<dbReference type="Proteomes" id="UP001338125">
    <property type="component" value="Unassembled WGS sequence"/>
</dbReference>
<proteinExistence type="predicted"/>
<evidence type="ECO:0000256" key="1">
    <source>
        <dbReference type="SAM" id="Phobius"/>
    </source>
</evidence>
<keyword evidence="1" id="KW-0472">Membrane</keyword>
<gene>
    <name evidence="2" type="ORF">PT974_04557</name>
</gene>
<accession>A0ABR0SVI1</accession>
<feature type="transmembrane region" description="Helical" evidence="1">
    <location>
        <begin position="286"/>
        <end position="309"/>
    </location>
</feature>
<keyword evidence="1" id="KW-0812">Transmembrane</keyword>
<dbReference type="EMBL" id="JAVFKD010000004">
    <property type="protein sequence ID" value="KAK5996129.1"/>
    <property type="molecule type" value="Genomic_DNA"/>
</dbReference>